<dbReference type="GO" id="GO:0006355">
    <property type="term" value="P:regulation of DNA-templated transcription"/>
    <property type="evidence" value="ECO:0007669"/>
    <property type="project" value="InterPro"/>
</dbReference>
<feature type="transmembrane region" description="Helical" evidence="3">
    <location>
        <begin position="207"/>
        <end position="226"/>
    </location>
</feature>
<dbReference type="GO" id="GO:0003677">
    <property type="term" value="F:DNA binding"/>
    <property type="evidence" value="ECO:0007669"/>
    <property type="project" value="UniProtKB-UniRule"/>
</dbReference>
<keyword evidence="3" id="KW-1133">Transmembrane helix</keyword>
<dbReference type="SMART" id="SM00862">
    <property type="entry name" value="Trans_reg_C"/>
    <property type="match status" value="1"/>
</dbReference>
<dbReference type="Gene3D" id="1.10.10.10">
    <property type="entry name" value="Winged helix-like DNA-binding domain superfamily/Winged helix DNA-binding domain"/>
    <property type="match status" value="1"/>
</dbReference>
<comment type="caution">
    <text evidence="5">The sequence shown here is derived from an EMBL/GenBank/DDBJ whole genome shotgun (WGS) entry which is preliminary data.</text>
</comment>
<evidence type="ECO:0000256" key="1">
    <source>
        <dbReference type="ARBA" id="ARBA00023125"/>
    </source>
</evidence>
<accession>A0A258D4F8</accession>
<proteinExistence type="predicted"/>
<dbReference type="InterPro" id="IPR036388">
    <property type="entry name" value="WH-like_DNA-bd_sf"/>
</dbReference>
<dbReference type="AlphaFoldDB" id="A0A258D4F8"/>
<name>A0A258D4F8_CAUVI</name>
<dbReference type="CDD" id="cd00383">
    <property type="entry name" value="trans_reg_C"/>
    <property type="match status" value="1"/>
</dbReference>
<evidence type="ECO:0000259" key="4">
    <source>
        <dbReference type="PROSITE" id="PS51755"/>
    </source>
</evidence>
<dbReference type="Proteomes" id="UP000215616">
    <property type="component" value="Unassembled WGS sequence"/>
</dbReference>
<feature type="domain" description="OmpR/PhoB-type" evidence="4">
    <location>
        <begin position="6"/>
        <end position="104"/>
    </location>
</feature>
<dbReference type="EMBL" id="NCDQ01000169">
    <property type="protein sequence ID" value="OYX02820.1"/>
    <property type="molecule type" value="Genomic_DNA"/>
</dbReference>
<dbReference type="InterPro" id="IPR001867">
    <property type="entry name" value="OmpR/PhoB-type_DNA-bd"/>
</dbReference>
<dbReference type="GO" id="GO:0000160">
    <property type="term" value="P:phosphorelay signal transduction system"/>
    <property type="evidence" value="ECO:0007669"/>
    <property type="project" value="InterPro"/>
</dbReference>
<dbReference type="PANTHER" id="PTHR47691">
    <property type="entry name" value="REGULATOR-RELATED"/>
    <property type="match status" value="1"/>
</dbReference>
<dbReference type="PROSITE" id="PS51755">
    <property type="entry name" value="OMPR_PHOB"/>
    <property type="match status" value="1"/>
</dbReference>
<organism evidence="5 6">
    <name type="scientific">Caulobacter vibrioides</name>
    <name type="common">Caulobacter crescentus</name>
    <dbReference type="NCBI Taxonomy" id="155892"/>
    <lineage>
        <taxon>Bacteria</taxon>
        <taxon>Pseudomonadati</taxon>
        <taxon>Pseudomonadota</taxon>
        <taxon>Alphaproteobacteria</taxon>
        <taxon>Caulobacterales</taxon>
        <taxon>Caulobacteraceae</taxon>
        <taxon>Caulobacter</taxon>
    </lineage>
</organism>
<dbReference type="SUPFAM" id="SSF46894">
    <property type="entry name" value="C-terminal effector domain of the bipartite response regulators"/>
    <property type="match status" value="1"/>
</dbReference>
<keyword evidence="1 2" id="KW-0238">DNA-binding</keyword>
<feature type="transmembrane region" description="Helical" evidence="3">
    <location>
        <begin position="246"/>
        <end position="263"/>
    </location>
</feature>
<evidence type="ECO:0000313" key="5">
    <source>
        <dbReference type="EMBL" id="OYX02820.1"/>
    </source>
</evidence>
<dbReference type="PANTHER" id="PTHR47691:SF3">
    <property type="entry name" value="HTH-TYPE TRANSCRIPTIONAL REGULATOR RV0890C-RELATED"/>
    <property type="match status" value="1"/>
</dbReference>
<feature type="DNA-binding region" description="OmpR/PhoB-type" evidence="2">
    <location>
        <begin position="6"/>
        <end position="104"/>
    </location>
</feature>
<sequence length="362" mass="36055">MLRTVASVYSFGPFVLEPANRRLSLNGRSVELSGRYLDALVLLVVEEGRLVTKARLLDEVWKGVPVTEEALTQCVRSLRKALGDEAGRPRFIETVPRHGYRFIAPVTTAEDLAGQRNAALEPGPRPGRSQGLALFVGMGRAGLIGGGAAGLVGGLAYGLAGIADGGGGALSSLVVLAALTAVIGMIGGASVGFGVGAAAFATRHRGAWQALGGACGGALVGGLVRLAGLDAFTLLFGSAPTTMTGAGEGLALGVAIGVGVWIAQARRRGAALIAGALLTGGAGASAVLLGGRLLGGSLAALEAQFPGARLELGHLGALFGEATFGPVSQAATAGLEGALFGAAMVLALCLELRRHAVGASPP</sequence>
<feature type="transmembrane region" description="Helical" evidence="3">
    <location>
        <begin position="132"/>
        <end position="157"/>
    </location>
</feature>
<feature type="transmembrane region" description="Helical" evidence="3">
    <location>
        <begin position="270"/>
        <end position="289"/>
    </location>
</feature>
<keyword evidence="3" id="KW-0472">Membrane</keyword>
<gene>
    <name evidence="5" type="ORF">B7Z12_11305</name>
</gene>
<reference evidence="5 6" key="1">
    <citation type="submission" date="2017-03" db="EMBL/GenBank/DDBJ databases">
        <title>Lifting the veil on microbial sulfur biogeochemistry in mining wastewaters.</title>
        <authorList>
            <person name="Kantor R.S."/>
            <person name="Colenbrander Nelson T."/>
            <person name="Marshall S."/>
            <person name="Bennett D."/>
            <person name="Apte S."/>
            <person name="Camacho D."/>
            <person name="Thomas B.C."/>
            <person name="Warren L.A."/>
            <person name="Banfield J.F."/>
        </authorList>
    </citation>
    <scope>NUCLEOTIDE SEQUENCE [LARGE SCALE GENOMIC DNA]</scope>
    <source>
        <strain evidence="5">32-67-7</strain>
    </source>
</reference>
<evidence type="ECO:0000256" key="3">
    <source>
        <dbReference type="SAM" id="Phobius"/>
    </source>
</evidence>
<evidence type="ECO:0000256" key="2">
    <source>
        <dbReference type="PROSITE-ProRule" id="PRU01091"/>
    </source>
</evidence>
<protein>
    <recommendedName>
        <fullName evidence="4">OmpR/PhoB-type domain-containing protein</fullName>
    </recommendedName>
</protein>
<dbReference type="Pfam" id="PF00486">
    <property type="entry name" value="Trans_reg_C"/>
    <property type="match status" value="1"/>
</dbReference>
<dbReference type="InterPro" id="IPR016032">
    <property type="entry name" value="Sig_transdc_resp-reg_C-effctor"/>
</dbReference>
<evidence type="ECO:0000313" key="6">
    <source>
        <dbReference type="Proteomes" id="UP000215616"/>
    </source>
</evidence>
<keyword evidence="3" id="KW-0812">Transmembrane</keyword>
<feature type="transmembrane region" description="Helical" evidence="3">
    <location>
        <begin position="169"/>
        <end position="195"/>
    </location>
</feature>
<feature type="transmembrane region" description="Helical" evidence="3">
    <location>
        <begin position="330"/>
        <end position="350"/>
    </location>
</feature>